<name>A0A239N1V3_9PSED</name>
<gene>
    <name evidence="2" type="ORF">SAMN05216189_103812</name>
    <name evidence="3" type="ORF">SAMN06295949_13425</name>
</gene>
<feature type="signal peptide" evidence="1">
    <location>
        <begin position="1"/>
        <end position="22"/>
    </location>
</feature>
<dbReference type="Proteomes" id="UP000199693">
    <property type="component" value="Unassembled WGS sequence"/>
</dbReference>
<evidence type="ECO:0000313" key="3">
    <source>
        <dbReference type="EMBL" id="SNT48422.1"/>
    </source>
</evidence>
<organism evidence="2 5">
    <name type="scientific">Pseudomonas delhiensis</name>
    <dbReference type="NCBI Taxonomy" id="366289"/>
    <lineage>
        <taxon>Bacteria</taxon>
        <taxon>Pseudomonadati</taxon>
        <taxon>Pseudomonadota</taxon>
        <taxon>Gammaproteobacteria</taxon>
        <taxon>Pseudomonadales</taxon>
        <taxon>Pseudomonadaceae</taxon>
        <taxon>Pseudomonas</taxon>
    </lineage>
</organism>
<dbReference type="RefSeq" id="WP_089394178.1">
    <property type="nucleotide sequence ID" value="NZ_FNEC01000038.1"/>
</dbReference>
<dbReference type="EMBL" id="FNEC01000038">
    <property type="protein sequence ID" value="SDK44322.1"/>
    <property type="molecule type" value="Genomic_DNA"/>
</dbReference>
<reference evidence="2 5" key="1">
    <citation type="submission" date="2016-10" db="EMBL/GenBank/DDBJ databases">
        <authorList>
            <person name="de Groot N.N."/>
        </authorList>
    </citation>
    <scope>NUCLEOTIDE SEQUENCE [LARGE SCALE GENOMIC DNA]</scope>
    <source>
        <strain evidence="2 5">CCM 7361</strain>
    </source>
</reference>
<sequence length="316" mass="33537">MSHGGRKLLAGCLLLAASQAQAAENGVGFYLLGSRGPMAGALPPPGLYLQNDLYRYAGSAGAAKDFPVGGRVVAGIQLETRLAMPTLLWSTPWQLAGGNLGLSWSQPLGGPALDVDAELTGPHGQRLGTDVHASNYTYGDPVLAAMLGWHRGNFHWQGGVALNVPAGDYDEDALANIAFHRWGADPFAALTWFDPAIGLDLSVAAGVTFNAANPATDYRSGNEAHLEWSAEQHFGPRFSAGLLGYHYRQVSDDSGRGASLGPFRGRTRALGATLAWNFPGARPWSLRLKAFKEQAAYNRLEGHSVFLSLSVPLSSL</sequence>
<evidence type="ECO:0000313" key="5">
    <source>
        <dbReference type="Proteomes" id="UP000199693"/>
    </source>
</evidence>
<dbReference type="EMBL" id="FZPC01000034">
    <property type="protein sequence ID" value="SNT48422.1"/>
    <property type="molecule type" value="Genomic_DNA"/>
</dbReference>
<evidence type="ECO:0000313" key="4">
    <source>
        <dbReference type="Proteomes" id="UP000198309"/>
    </source>
</evidence>
<reference evidence="3 4" key="2">
    <citation type="submission" date="2017-06" db="EMBL/GenBank/DDBJ databases">
        <authorList>
            <person name="Varghese N."/>
            <person name="Submissions S."/>
        </authorList>
    </citation>
    <scope>NUCLEOTIDE SEQUENCE [LARGE SCALE GENOMIC DNA]</scope>
    <source>
        <strain evidence="3 4">RLD-1</strain>
    </source>
</reference>
<keyword evidence="1" id="KW-0732">Signal</keyword>
<accession>A0A239N1V3</accession>
<dbReference type="InterPro" id="IPR025737">
    <property type="entry name" value="FApF"/>
</dbReference>
<evidence type="ECO:0000313" key="2">
    <source>
        <dbReference type="EMBL" id="SDK44322.1"/>
    </source>
</evidence>
<protein>
    <submittedName>
        <fullName evidence="2">Uncharacterized conserved protein</fullName>
    </submittedName>
</protein>
<dbReference type="Proteomes" id="UP000198309">
    <property type="component" value="Unassembled WGS sequence"/>
</dbReference>
<keyword evidence="4" id="KW-1185">Reference proteome</keyword>
<dbReference type="AlphaFoldDB" id="A0A239N1V3"/>
<feature type="chain" id="PRO_5030041062" evidence="1">
    <location>
        <begin position="23"/>
        <end position="316"/>
    </location>
</feature>
<evidence type="ECO:0000256" key="1">
    <source>
        <dbReference type="SAM" id="SignalP"/>
    </source>
</evidence>
<proteinExistence type="predicted"/>
<dbReference type="Pfam" id="PF13557">
    <property type="entry name" value="Phenol_MetA_deg"/>
    <property type="match status" value="1"/>
</dbReference>